<feature type="domain" description="Glycosyltransferase subfamily 4-like N-terminal" evidence="1">
    <location>
        <begin position="18"/>
        <end position="159"/>
    </location>
</feature>
<organism evidence="2 3">
    <name type="scientific">Bradyrhizobium diazoefficiens SEMIA 5080</name>
    <dbReference type="NCBI Taxonomy" id="754504"/>
    <lineage>
        <taxon>Bacteria</taxon>
        <taxon>Pseudomonadati</taxon>
        <taxon>Pseudomonadota</taxon>
        <taxon>Alphaproteobacteria</taxon>
        <taxon>Hyphomicrobiales</taxon>
        <taxon>Nitrobacteraceae</taxon>
        <taxon>Bradyrhizobium</taxon>
    </lineage>
</organism>
<dbReference type="PANTHER" id="PTHR12526">
    <property type="entry name" value="GLYCOSYLTRANSFERASE"/>
    <property type="match status" value="1"/>
</dbReference>
<dbReference type="SUPFAM" id="SSF53756">
    <property type="entry name" value="UDP-Glycosyltransferase/glycogen phosphorylase"/>
    <property type="match status" value="1"/>
</dbReference>
<dbReference type="InterPro" id="IPR028098">
    <property type="entry name" value="Glyco_trans_4-like_N"/>
</dbReference>
<dbReference type="GO" id="GO:0016757">
    <property type="term" value="F:glycosyltransferase activity"/>
    <property type="evidence" value="ECO:0007669"/>
    <property type="project" value="UniProtKB-ARBA"/>
</dbReference>
<evidence type="ECO:0000259" key="1">
    <source>
        <dbReference type="Pfam" id="PF13477"/>
    </source>
</evidence>
<dbReference type="Proteomes" id="UP000024900">
    <property type="component" value="Unassembled WGS sequence"/>
</dbReference>
<reference evidence="2 3" key="1">
    <citation type="journal article" date="2014" name="BMC Genomics">
        <title>Comparative genomics of Bradyrhizobium japonicum CPAC 15 and Bradyrhizobium diazoefficiens CPAC 7: elite model strains for understanding symbiotic performance with soybean.</title>
        <authorList>
            <person name="Siqueira A.F."/>
            <person name="Ormeno-Orrillo E."/>
            <person name="Souza R.C."/>
            <person name="Rodrigues E.P."/>
            <person name="Almeida L.G."/>
            <person name="Barcellos F.G."/>
            <person name="Batista J.S."/>
            <person name="Nakatami A.S."/>
            <person name="Martinez-Romero E."/>
            <person name="Vasconcelos A.T."/>
            <person name="Hungria M."/>
        </authorList>
    </citation>
    <scope>NUCLEOTIDE SEQUENCE [LARGE SCALE GENOMIC DNA]</scope>
    <source>
        <strain evidence="2 3">SEMIA 5080</strain>
    </source>
</reference>
<evidence type="ECO:0000313" key="2">
    <source>
        <dbReference type="EMBL" id="KGJ66467.1"/>
    </source>
</evidence>
<name>A0A837CAW8_9BRAD</name>
<gene>
    <name evidence="2" type="ORF">BJA5080_03087</name>
</gene>
<keyword evidence="2" id="KW-0808">Transferase</keyword>
<comment type="caution">
    <text evidence="2">The sequence shown here is derived from an EMBL/GenBank/DDBJ whole genome shotgun (WGS) entry which is preliminary data.</text>
</comment>
<protein>
    <submittedName>
        <fullName evidence="2">Putative glucosyll transferase, group 1</fullName>
    </submittedName>
</protein>
<dbReference type="CDD" id="cd03808">
    <property type="entry name" value="GT4_CapM-like"/>
    <property type="match status" value="1"/>
</dbReference>
<accession>A0A837CAW8</accession>
<dbReference type="Pfam" id="PF13692">
    <property type="entry name" value="Glyco_trans_1_4"/>
    <property type="match status" value="1"/>
</dbReference>
<proteinExistence type="predicted"/>
<dbReference type="Pfam" id="PF13477">
    <property type="entry name" value="Glyco_trans_4_2"/>
    <property type="match status" value="1"/>
</dbReference>
<dbReference type="EMBL" id="ADOU02000005">
    <property type="protein sequence ID" value="KGJ66467.1"/>
    <property type="molecule type" value="Genomic_DNA"/>
</dbReference>
<dbReference type="Gene3D" id="3.40.50.2000">
    <property type="entry name" value="Glycogen Phosphorylase B"/>
    <property type="match status" value="2"/>
</dbReference>
<dbReference type="PANTHER" id="PTHR12526:SF638">
    <property type="entry name" value="SPORE COAT PROTEIN SA"/>
    <property type="match status" value="1"/>
</dbReference>
<dbReference type="AlphaFoldDB" id="A0A837CAW8"/>
<evidence type="ECO:0000313" key="3">
    <source>
        <dbReference type="Proteomes" id="UP000024900"/>
    </source>
</evidence>
<sequence>MTDGPHPMTSGAINRPSRLLYVVIEDWAFLLSRLPMARAARDAGFEVHVASNVNEGRAAIEAEGFVLHPIPFKRGGLSPLAAMRAVLAIRKIENAIDPAVVHHSALQCCVLGSLAALDRDFPIVNAITGLGYIFTSPSLLARLLKQGMVLLLPWLLNRRHSNILVENPDDRDALLALGARPERITLIPGSGVDADRLQPLPEPDGPITIGFVGRLLVDKGIRALVAAHDILRTQGHNINLIIRGDPDPANPASVSPDEVESWIRRPGVARLGYVDNIATLWRTAHIAVLPSHREGLPVALMEAAACGRPLVATDAPGCREICIANQTGLLVPIEDPPALASAILTLAQSRELRARFGAAARKLVEDKLSAHIIGRSIVELYNKLSNEKRAALSAAFSPPAR</sequence>